<dbReference type="PROSITE" id="PS51186">
    <property type="entry name" value="GNAT"/>
    <property type="match status" value="1"/>
</dbReference>
<dbReference type="Proteomes" id="UP000608955">
    <property type="component" value="Unassembled WGS sequence"/>
</dbReference>
<organism evidence="2 3">
    <name type="scientific">Streptomyces naganishii JCM 4654</name>
    <dbReference type="NCBI Taxonomy" id="1306179"/>
    <lineage>
        <taxon>Bacteria</taxon>
        <taxon>Bacillati</taxon>
        <taxon>Actinomycetota</taxon>
        <taxon>Actinomycetes</taxon>
        <taxon>Kitasatosporales</taxon>
        <taxon>Streptomycetaceae</taxon>
        <taxon>Streptomyces</taxon>
    </lineage>
</organism>
<name>A0A918Y754_9ACTN</name>
<reference evidence="2" key="1">
    <citation type="journal article" date="2014" name="Int. J. Syst. Evol. Microbiol.">
        <title>Complete genome sequence of Corynebacterium casei LMG S-19264T (=DSM 44701T), isolated from a smear-ripened cheese.</title>
        <authorList>
            <consortium name="US DOE Joint Genome Institute (JGI-PGF)"/>
            <person name="Walter F."/>
            <person name="Albersmeier A."/>
            <person name="Kalinowski J."/>
            <person name="Ruckert C."/>
        </authorList>
    </citation>
    <scope>NUCLEOTIDE SEQUENCE</scope>
    <source>
        <strain evidence="2">JCM 4654</strain>
    </source>
</reference>
<dbReference type="AlphaFoldDB" id="A0A918Y754"/>
<feature type="domain" description="N-acetyltransferase" evidence="1">
    <location>
        <begin position="30"/>
        <end position="196"/>
    </location>
</feature>
<sequence length="203" mass="21764">MSVVPDDTGAKMTLKPDGHESTLRIGTERLTLQGVGPASARDLHLGGDGGFEWVDGGPFEGTRRASGMVLKAYEAGAHRPEWGVYVLVRREDGRAVGAMGFHGPPDEHGRAEVGYDLAETARGNGYATEALRALSAWALARDDVRQLIATIARDNLPSQRVVTRAGFVPMGEDAETAVARGRERGEDLVVYELRGTQDHDGSV</sequence>
<protein>
    <recommendedName>
        <fullName evidence="1">N-acetyltransferase domain-containing protein</fullName>
    </recommendedName>
</protein>
<dbReference type="InterPro" id="IPR000182">
    <property type="entry name" value="GNAT_dom"/>
</dbReference>
<dbReference type="SUPFAM" id="SSF55729">
    <property type="entry name" value="Acyl-CoA N-acyltransferases (Nat)"/>
    <property type="match status" value="1"/>
</dbReference>
<dbReference type="EMBL" id="BMVF01000010">
    <property type="protein sequence ID" value="GHD91382.1"/>
    <property type="molecule type" value="Genomic_DNA"/>
</dbReference>
<accession>A0A918Y754</accession>
<dbReference type="InterPro" id="IPR016181">
    <property type="entry name" value="Acyl_CoA_acyltransferase"/>
</dbReference>
<dbReference type="PANTHER" id="PTHR43441:SF6">
    <property type="entry name" value="N-ACETYLTRANSFERASE DOMAIN-CONTAINING PROTEIN"/>
    <property type="match status" value="1"/>
</dbReference>
<proteinExistence type="predicted"/>
<dbReference type="InterPro" id="IPR051908">
    <property type="entry name" value="Ribosomal_N-acetyltransferase"/>
</dbReference>
<evidence type="ECO:0000313" key="2">
    <source>
        <dbReference type="EMBL" id="GHD91382.1"/>
    </source>
</evidence>
<gene>
    <name evidence="2" type="ORF">GCM10010508_40020</name>
</gene>
<keyword evidence="3" id="KW-1185">Reference proteome</keyword>
<dbReference type="Gene3D" id="3.40.630.30">
    <property type="match status" value="1"/>
</dbReference>
<reference evidence="2" key="2">
    <citation type="submission" date="2020-09" db="EMBL/GenBank/DDBJ databases">
        <authorList>
            <person name="Sun Q."/>
            <person name="Ohkuma M."/>
        </authorList>
    </citation>
    <scope>NUCLEOTIDE SEQUENCE</scope>
    <source>
        <strain evidence="2">JCM 4654</strain>
    </source>
</reference>
<comment type="caution">
    <text evidence="2">The sequence shown here is derived from an EMBL/GenBank/DDBJ whole genome shotgun (WGS) entry which is preliminary data.</text>
</comment>
<dbReference type="GO" id="GO:0005737">
    <property type="term" value="C:cytoplasm"/>
    <property type="evidence" value="ECO:0007669"/>
    <property type="project" value="TreeGrafter"/>
</dbReference>
<evidence type="ECO:0000259" key="1">
    <source>
        <dbReference type="PROSITE" id="PS51186"/>
    </source>
</evidence>
<evidence type="ECO:0000313" key="3">
    <source>
        <dbReference type="Proteomes" id="UP000608955"/>
    </source>
</evidence>
<dbReference type="GO" id="GO:1990189">
    <property type="term" value="F:protein N-terminal-serine acetyltransferase activity"/>
    <property type="evidence" value="ECO:0007669"/>
    <property type="project" value="TreeGrafter"/>
</dbReference>
<dbReference type="Pfam" id="PF13302">
    <property type="entry name" value="Acetyltransf_3"/>
    <property type="match status" value="1"/>
</dbReference>
<dbReference type="PANTHER" id="PTHR43441">
    <property type="entry name" value="RIBOSOMAL-PROTEIN-SERINE ACETYLTRANSFERASE"/>
    <property type="match status" value="1"/>
</dbReference>
<dbReference type="CDD" id="cd04301">
    <property type="entry name" value="NAT_SF"/>
    <property type="match status" value="1"/>
</dbReference>
<dbReference type="GO" id="GO:0008999">
    <property type="term" value="F:protein-N-terminal-alanine acetyltransferase activity"/>
    <property type="evidence" value="ECO:0007669"/>
    <property type="project" value="TreeGrafter"/>
</dbReference>